<dbReference type="Gene3D" id="3.80.10.10">
    <property type="entry name" value="Ribonuclease Inhibitor"/>
    <property type="match status" value="1"/>
</dbReference>
<gene>
    <name evidence="2" type="ORF">LITE_LOCUS33671</name>
</gene>
<dbReference type="PANTHER" id="PTHR31639:SF312">
    <property type="entry name" value="CYCLIN-LIKE F-BOX"/>
    <property type="match status" value="1"/>
</dbReference>
<dbReference type="InterPro" id="IPR036047">
    <property type="entry name" value="F-box-like_dom_sf"/>
</dbReference>
<organism evidence="2 3">
    <name type="scientific">Linum tenue</name>
    <dbReference type="NCBI Taxonomy" id="586396"/>
    <lineage>
        <taxon>Eukaryota</taxon>
        <taxon>Viridiplantae</taxon>
        <taxon>Streptophyta</taxon>
        <taxon>Embryophyta</taxon>
        <taxon>Tracheophyta</taxon>
        <taxon>Spermatophyta</taxon>
        <taxon>Magnoliopsida</taxon>
        <taxon>eudicotyledons</taxon>
        <taxon>Gunneridae</taxon>
        <taxon>Pentapetalae</taxon>
        <taxon>rosids</taxon>
        <taxon>fabids</taxon>
        <taxon>Malpighiales</taxon>
        <taxon>Linaceae</taxon>
        <taxon>Linum</taxon>
    </lineage>
</organism>
<accession>A0AAV0NKH6</accession>
<comment type="caution">
    <text evidence="2">The sequence shown here is derived from an EMBL/GenBank/DDBJ whole genome shotgun (WGS) entry which is preliminary data.</text>
</comment>
<proteinExistence type="predicted"/>
<dbReference type="EMBL" id="CAMGYJ010000008">
    <property type="protein sequence ID" value="CAI0458706.1"/>
    <property type="molecule type" value="Genomic_DNA"/>
</dbReference>
<feature type="domain" description="F-box" evidence="1">
    <location>
        <begin position="10"/>
        <end position="66"/>
    </location>
</feature>
<dbReference type="Pfam" id="PF24758">
    <property type="entry name" value="LRR_At5g56370"/>
    <property type="match status" value="1"/>
</dbReference>
<name>A0AAV0NKH6_9ROSI</name>
<dbReference type="InterPro" id="IPR053781">
    <property type="entry name" value="F-box_AtFBL13-like"/>
</dbReference>
<reference evidence="2" key="1">
    <citation type="submission" date="2022-08" db="EMBL/GenBank/DDBJ databases">
        <authorList>
            <person name="Gutierrez-Valencia J."/>
        </authorList>
    </citation>
    <scope>NUCLEOTIDE SEQUENCE</scope>
</reference>
<evidence type="ECO:0000313" key="2">
    <source>
        <dbReference type="EMBL" id="CAI0458706.1"/>
    </source>
</evidence>
<dbReference type="InterPro" id="IPR032675">
    <property type="entry name" value="LRR_dom_sf"/>
</dbReference>
<dbReference type="InterPro" id="IPR055411">
    <property type="entry name" value="LRR_FXL15/At3g58940/PEG3-like"/>
</dbReference>
<dbReference type="Proteomes" id="UP001154282">
    <property type="component" value="Unassembled WGS sequence"/>
</dbReference>
<sequence length="459" mass="52459">MQRLRESCADDRITNLPADVMHRILVFLPIKDAAKTSVLSMQWRHRWRGIPELVFDREFASIFGKVKSEREEMSRRAMTNIYRCLLLNDGAAVTKFVLAIHGFIPCNHEIDLLPLYLSNKGVQHFTLNFDSADECLYDEDCVDLYKYQMHSSLFSALHLKSLQLQALVFTPPPCFVGFSKLTFLEFGYVRLPLDFFDSFLPKCPILESLRLRCCWGHAVEVRIKAPFLKSFHFWGFELVAISFADTPLLSDLLLHFHHCRVPDIASLFASLPALRHFFANGAVLKDLAAGDGKNVPTRLPTPHHQLQDLYLKSHAFEGPGMERVLVCLIMSSPNLRRLRIEVSPRDDQRSNDEVSSSLWRLLEAAGDSPGSSACLQHLRKFRIKHSLCTQVELDLVRFVLATAPLLRLVHVNPGFAMAAEKIMKFMSEVMQYTRVSKEAKVIFDNDTRDDPFTYAESQL</sequence>
<dbReference type="Pfam" id="PF00646">
    <property type="entry name" value="F-box"/>
    <property type="match status" value="1"/>
</dbReference>
<dbReference type="AlphaFoldDB" id="A0AAV0NKH6"/>
<protein>
    <recommendedName>
        <fullName evidence="1">F-box domain-containing protein</fullName>
    </recommendedName>
</protein>
<evidence type="ECO:0000259" key="1">
    <source>
        <dbReference type="PROSITE" id="PS50181"/>
    </source>
</evidence>
<evidence type="ECO:0000313" key="3">
    <source>
        <dbReference type="Proteomes" id="UP001154282"/>
    </source>
</evidence>
<dbReference type="CDD" id="cd22160">
    <property type="entry name" value="F-box_AtFBL13-like"/>
    <property type="match status" value="1"/>
</dbReference>
<dbReference type="PROSITE" id="PS50181">
    <property type="entry name" value="FBOX"/>
    <property type="match status" value="1"/>
</dbReference>
<dbReference type="SUPFAM" id="SSF52047">
    <property type="entry name" value="RNI-like"/>
    <property type="match status" value="1"/>
</dbReference>
<dbReference type="InterPro" id="IPR001810">
    <property type="entry name" value="F-box_dom"/>
</dbReference>
<dbReference type="SUPFAM" id="SSF81383">
    <property type="entry name" value="F-box domain"/>
    <property type="match status" value="1"/>
</dbReference>
<dbReference type="PANTHER" id="PTHR31639">
    <property type="entry name" value="F-BOX PROTEIN-LIKE"/>
    <property type="match status" value="1"/>
</dbReference>
<keyword evidence="3" id="KW-1185">Reference proteome</keyword>